<name>A0A0V1KMC1_9BILA</name>
<dbReference type="Proteomes" id="UP000054721">
    <property type="component" value="Unassembled WGS sequence"/>
</dbReference>
<organism evidence="2 3">
    <name type="scientific">Trichinella nativa</name>
    <dbReference type="NCBI Taxonomy" id="6335"/>
    <lineage>
        <taxon>Eukaryota</taxon>
        <taxon>Metazoa</taxon>
        <taxon>Ecdysozoa</taxon>
        <taxon>Nematoda</taxon>
        <taxon>Enoplea</taxon>
        <taxon>Dorylaimia</taxon>
        <taxon>Trichinellida</taxon>
        <taxon>Trichinellidae</taxon>
        <taxon>Trichinella</taxon>
    </lineage>
</organism>
<keyword evidence="3" id="KW-1185">Reference proteome</keyword>
<evidence type="ECO:0000313" key="3">
    <source>
        <dbReference type="Proteomes" id="UP000054721"/>
    </source>
</evidence>
<keyword evidence="1" id="KW-0732">Signal</keyword>
<gene>
    <name evidence="2" type="ORF">T02_9515</name>
</gene>
<comment type="caution">
    <text evidence="2">The sequence shown here is derived from an EMBL/GenBank/DDBJ whole genome shotgun (WGS) entry which is preliminary data.</text>
</comment>
<accession>A0A0V1KMC1</accession>
<protein>
    <submittedName>
        <fullName evidence="2">Uncharacterized protein</fullName>
    </submittedName>
</protein>
<feature type="signal peptide" evidence="1">
    <location>
        <begin position="1"/>
        <end position="30"/>
    </location>
</feature>
<reference evidence="2 3" key="1">
    <citation type="submission" date="2015-05" db="EMBL/GenBank/DDBJ databases">
        <title>Evolution of Trichinella species and genotypes.</title>
        <authorList>
            <person name="Korhonen P.K."/>
            <person name="Edoardo P."/>
            <person name="Giuseppe L.R."/>
            <person name="Gasser R.B."/>
        </authorList>
    </citation>
    <scope>NUCLEOTIDE SEQUENCE [LARGE SCALE GENOMIC DNA]</scope>
    <source>
        <strain evidence="2">ISS10</strain>
    </source>
</reference>
<evidence type="ECO:0000313" key="2">
    <source>
        <dbReference type="EMBL" id="KRZ48537.1"/>
    </source>
</evidence>
<evidence type="ECO:0000256" key="1">
    <source>
        <dbReference type="SAM" id="SignalP"/>
    </source>
</evidence>
<proteinExistence type="predicted"/>
<feature type="chain" id="PRO_5006881135" evidence="1">
    <location>
        <begin position="31"/>
        <end position="59"/>
    </location>
</feature>
<dbReference type="EMBL" id="JYDW01000392">
    <property type="protein sequence ID" value="KRZ48537.1"/>
    <property type="molecule type" value="Genomic_DNA"/>
</dbReference>
<dbReference type="AlphaFoldDB" id="A0A0V1KMC1"/>
<sequence length="59" mass="6618">MAFSSRLSVPFYMFLLLWTPCLVMITSVCSRCGTTNILGYVKRAHFIHDSITLTSTQSA</sequence>
<dbReference type="OrthoDB" id="10423357at2759"/>